<dbReference type="OrthoDB" id="978at2759"/>
<accession>A0A813HF54</accession>
<dbReference type="GO" id="GO:0008757">
    <property type="term" value="F:S-adenosylmethionine-dependent methyltransferase activity"/>
    <property type="evidence" value="ECO:0007669"/>
    <property type="project" value="InterPro"/>
</dbReference>
<dbReference type="EMBL" id="CAJNNV010031583">
    <property type="protein sequence ID" value="CAE8636963.1"/>
    <property type="molecule type" value="Genomic_DNA"/>
</dbReference>
<dbReference type="AlphaFoldDB" id="A0A813HF54"/>
<reference evidence="4" key="1">
    <citation type="submission" date="2021-02" db="EMBL/GenBank/DDBJ databases">
        <authorList>
            <person name="Dougan E. K."/>
            <person name="Rhodes N."/>
            <person name="Thang M."/>
            <person name="Chan C."/>
        </authorList>
    </citation>
    <scope>NUCLEOTIDE SEQUENCE</scope>
</reference>
<name>A0A813HF54_POLGL</name>
<evidence type="ECO:0000256" key="2">
    <source>
        <dbReference type="ARBA" id="ARBA00022679"/>
    </source>
</evidence>
<keyword evidence="2" id="KW-0808">Transferase</keyword>
<feature type="non-terminal residue" evidence="4">
    <location>
        <position position="182"/>
    </location>
</feature>
<evidence type="ECO:0000313" key="5">
    <source>
        <dbReference type="Proteomes" id="UP000654075"/>
    </source>
</evidence>
<dbReference type="PANTHER" id="PTHR12303">
    <property type="entry name" value="CARNOSINE N-METHYLTRANSFERASE"/>
    <property type="match status" value="1"/>
</dbReference>
<evidence type="ECO:0000313" key="4">
    <source>
        <dbReference type="EMBL" id="CAE8636963.1"/>
    </source>
</evidence>
<comment type="caution">
    <text evidence="4">The sequence shown here is derived from an EMBL/GenBank/DDBJ whole genome shotgun (WGS) entry which is preliminary data.</text>
</comment>
<dbReference type="GO" id="GO:0032259">
    <property type="term" value="P:methylation"/>
    <property type="evidence" value="ECO:0007669"/>
    <property type="project" value="UniProtKB-KW"/>
</dbReference>
<dbReference type="InterPro" id="IPR012901">
    <property type="entry name" value="CARME"/>
</dbReference>
<dbReference type="Pfam" id="PF07942">
    <property type="entry name" value="CARME"/>
    <property type="match status" value="1"/>
</dbReference>
<dbReference type="Proteomes" id="UP000654075">
    <property type="component" value="Unassembled WGS sequence"/>
</dbReference>
<keyword evidence="5" id="KW-1185">Reference proteome</keyword>
<sequence length="182" mass="19701">MATPGGTLSGVLASLDRPGFTDGGLKNWSPAPYLSVLRCYREHCEKEVARVNRNLNGLSDDDKACLVNKPEEQVKRLEEAVAANGIVLDKLIELLEKASEEFVAAASANVHAAVPVGTKPVQMLLQALVREWSAEGLQERKVCHDKLLAALDEHSKQGSIDAYRVVVPGSSVGRLAFEVQSR</sequence>
<dbReference type="PANTHER" id="PTHR12303:SF6">
    <property type="entry name" value="CARNOSINE N-METHYLTRANSFERASE"/>
    <property type="match status" value="1"/>
</dbReference>
<protein>
    <submittedName>
        <fullName evidence="4">Uncharacterized protein</fullName>
    </submittedName>
</protein>
<keyword evidence="1" id="KW-0489">Methyltransferase</keyword>
<evidence type="ECO:0000256" key="3">
    <source>
        <dbReference type="ARBA" id="ARBA00022691"/>
    </source>
</evidence>
<keyword evidence="3" id="KW-0949">S-adenosyl-L-methionine</keyword>
<proteinExistence type="predicted"/>
<gene>
    <name evidence="4" type="ORF">PGLA1383_LOCUS52366</name>
</gene>
<organism evidence="4 5">
    <name type="scientific">Polarella glacialis</name>
    <name type="common">Dinoflagellate</name>
    <dbReference type="NCBI Taxonomy" id="89957"/>
    <lineage>
        <taxon>Eukaryota</taxon>
        <taxon>Sar</taxon>
        <taxon>Alveolata</taxon>
        <taxon>Dinophyceae</taxon>
        <taxon>Suessiales</taxon>
        <taxon>Suessiaceae</taxon>
        <taxon>Polarella</taxon>
    </lineage>
</organism>
<evidence type="ECO:0000256" key="1">
    <source>
        <dbReference type="ARBA" id="ARBA00022603"/>
    </source>
</evidence>